<feature type="transmembrane region" description="Helical" evidence="6">
    <location>
        <begin position="171"/>
        <end position="195"/>
    </location>
</feature>
<feature type="transmembrane region" description="Helical" evidence="6">
    <location>
        <begin position="285"/>
        <end position="307"/>
    </location>
</feature>
<feature type="domain" description="Major facilitator superfamily (MFS) profile" evidence="7">
    <location>
        <begin position="1"/>
        <end position="400"/>
    </location>
</feature>
<gene>
    <name evidence="8" type="ORF">MXMO3_01602</name>
</gene>
<keyword evidence="5 6" id="KW-0472">Membrane</keyword>
<dbReference type="SUPFAM" id="SSF103473">
    <property type="entry name" value="MFS general substrate transporter"/>
    <property type="match status" value="1"/>
</dbReference>
<dbReference type="GO" id="GO:0022857">
    <property type="term" value="F:transmembrane transporter activity"/>
    <property type="evidence" value="ECO:0007669"/>
    <property type="project" value="InterPro"/>
</dbReference>
<protein>
    <recommendedName>
        <fullName evidence="7">Major facilitator superfamily (MFS) profile domain-containing protein</fullName>
    </recommendedName>
</protein>
<feature type="transmembrane region" description="Helical" evidence="6">
    <location>
        <begin position="254"/>
        <end position="273"/>
    </location>
</feature>
<dbReference type="RefSeq" id="WP_117395511.1">
    <property type="nucleotide sequence ID" value="NZ_CP021330.1"/>
</dbReference>
<evidence type="ECO:0000256" key="6">
    <source>
        <dbReference type="SAM" id="Phobius"/>
    </source>
</evidence>
<name>A0A2R4MDP3_9HYPH</name>
<evidence type="ECO:0000256" key="3">
    <source>
        <dbReference type="ARBA" id="ARBA00022692"/>
    </source>
</evidence>
<dbReference type="Gene3D" id="1.20.1250.20">
    <property type="entry name" value="MFS general substrate transporter like domains"/>
    <property type="match status" value="1"/>
</dbReference>
<keyword evidence="3 6" id="KW-0812">Transmembrane</keyword>
<dbReference type="InterPro" id="IPR020846">
    <property type="entry name" value="MFS_dom"/>
</dbReference>
<dbReference type="InterPro" id="IPR036259">
    <property type="entry name" value="MFS_trans_sf"/>
</dbReference>
<dbReference type="PANTHER" id="PTHR23513:SF18">
    <property type="entry name" value="INTEGRAL MEMBRANE PROTEIN"/>
    <property type="match status" value="1"/>
</dbReference>
<accession>A0A2R4MDP3</accession>
<dbReference type="STRING" id="1122213.GCA_000423365_01188"/>
<dbReference type="PANTHER" id="PTHR23513">
    <property type="entry name" value="INTEGRAL MEMBRANE EFFLUX PROTEIN-RELATED"/>
    <property type="match status" value="1"/>
</dbReference>
<keyword evidence="9" id="KW-1185">Reference proteome</keyword>
<dbReference type="GO" id="GO:0005886">
    <property type="term" value="C:plasma membrane"/>
    <property type="evidence" value="ECO:0007669"/>
    <property type="project" value="UniProtKB-SubCell"/>
</dbReference>
<dbReference type="PROSITE" id="PS50850">
    <property type="entry name" value="MFS"/>
    <property type="match status" value="1"/>
</dbReference>
<evidence type="ECO:0000256" key="5">
    <source>
        <dbReference type="ARBA" id="ARBA00023136"/>
    </source>
</evidence>
<evidence type="ECO:0000313" key="8">
    <source>
        <dbReference type="EMBL" id="AVX04132.1"/>
    </source>
</evidence>
<organism evidence="8 9">
    <name type="scientific">Maritalea myrionectae</name>
    <dbReference type="NCBI Taxonomy" id="454601"/>
    <lineage>
        <taxon>Bacteria</taxon>
        <taxon>Pseudomonadati</taxon>
        <taxon>Pseudomonadota</taxon>
        <taxon>Alphaproteobacteria</taxon>
        <taxon>Hyphomicrobiales</taxon>
        <taxon>Devosiaceae</taxon>
        <taxon>Maritalea</taxon>
    </lineage>
</organism>
<dbReference type="CDD" id="cd06173">
    <property type="entry name" value="MFS_MefA_like"/>
    <property type="match status" value="1"/>
</dbReference>
<feature type="transmembrane region" description="Helical" evidence="6">
    <location>
        <begin position="313"/>
        <end position="334"/>
    </location>
</feature>
<evidence type="ECO:0000259" key="7">
    <source>
        <dbReference type="PROSITE" id="PS50850"/>
    </source>
</evidence>
<reference evidence="8 9" key="1">
    <citation type="submission" date="2017-05" db="EMBL/GenBank/DDBJ databases">
        <title>Genome Analysis of Maritalea myrionectae HL2708#5.</title>
        <authorList>
            <consortium name="Cotde Inc.-PKNU"/>
            <person name="Jang D."/>
            <person name="Oh H.-M."/>
        </authorList>
    </citation>
    <scope>NUCLEOTIDE SEQUENCE [LARGE SCALE GENOMIC DNA]</scope>
    <source>
        <strain evidence="8 9">HL2708#5</strain>
    </source>
</reference>
<dbReference type="InterPro" id="IPR011701">
    <property type="entry name" value="MFS"/>
</dbReference>
<sequence length="466" mass="51055">MRIGFGVLSNVSYRKLYSAQVIALAGTGLTTIALALLAYELAGEAAGQVLGIALTLKMIAYIFIAPVISAIIPGALRKQVLIGLDVVRALCVMALPFVTEIWQIYVLMFLLNAASAGFTPTFQSIIPQLFDHDDDYTKALSLSRVAYDLENLLSPTIAAILLLFVSFESFFVANSIAFLLSALLVLSATVPPLLLEEKRDPFRRKLTQGFQIYLKTPRLRGVLLLYLVVAFAGAMVIVNSVVLVREQFGLGESALALAMATFGGGSLLAAFMVPPLARKFGDRNVMFWGAGTLLAGIGLVALGFGWFNYALMLLVWPILGLGYSFVQTPAGRVFKRSANEEDLPKLLSAQFALSHACWLLAYPTAGFLPSVVGMGNTLVLIAVLCAVALLLGARVWPKESYAPLEHKHEELYHDHVHFHGEHHQHEHEGWEGDEPHAHPHRHEEIVHSHEIKIDRHHPVWPTRSAG</sequence>
<evidence type="ECO:0000256" key="2">
    <source>
        <dbReference type="ARBA" id="ARBA00022475"/>
    </source>
</evidence>
<evidence type="ECO:0000313" key="9">
    <source>
        <dbReference type="Proteomes" id="UP000258927"/>
    </source>
</evidence>
<evidence type="ECO:0000256" key="4">
    <source>
        <dbReference type="ARBA" id="ARBA00022989"/>
    </source>
</evidence>
<feature type="transmembrane region" description="Helical" evidence="6">
    <location>
        <begin position="223"/>
        <end position="242"/>
    </location>
</feature>
<keyword evidence="4 6" id="KW-1133">Transmembrane helix</keyword>
<comment type="subcellular location">
    <subcellularLocation>
        <location evidence="1">Cell membrane</location>
        <topology evidence="1">Multi-pass membrane protein</topology>
    </subcellularLocation>
</comment>
<feature type="transmembrane region" description="Helical" evidence="6">
    <location>
        <begin position="346"/>
        <end position="365"/>
    </location>
</feature>
<proteinExistence type="predicted"/>
<dbReference type="EMBL" id="CP021330">
    <property type="protein sequence ID" value="AVX04132.1"/>
    <property type="molecule type" value="Genomic_DNA"/>
</dbReference>
<evidence type="ECO:0000256" key="1">
    <source>
        <dbReference type="ARBA" id="ARBA00004651"/>
    </source>
</evidence>
<dbReference type="KEGG" id="mmyr:MXMO3_01602"/>
<keyword evidence="2" id="KW-1003">Cell membrane</keyword>
<feature type="transmembrane region" description="Helical" evidence="6">
    <location>
        <begin position="21"/>
        <end position="39"/>
    </location>
</feature>
<dbReference type="Pfam" id="PF07690">
    <property type="entry name" value="MFS_1"/>
    <property type="match status" value="1"/>
</dbReference>
<feature type="transmembrane region" description="Helical" evidence="6">
    <location>
        <begin position="371"/>
        <end position="391"/>
    </location>
</feature>
<dbReference type="Proteomes" id="UP000258927">
    <property type="component" value="Chromosome"/>
</dbReference>
<dbReference type="AlphaFoldDB" id="A0A2R4MDP3"/>